<sequence>MLKTIYLALFISYLFSGYLKAQEVQTNIDSILVVTQQQSNLNMANSEFLYSLDIELTHQRKKWGIFAWLEHAKNTNYNEISNYFGDVNSDAGTVSHNNAQISAFYIYSGTDIEHPSWQFGLTEVSTLIDTSNFANDEVSQFLSAGLVNNKSINFPDYALSSRIQNLAAWQQFGYRIVLASSHGLGENNGNYHQLLTLKNKHEGEKKGFFKAAELVYTNTQNNIQANFGLWKNTGIIEDDGNLIGTSKGYYAGVDYSINEIDLNLRYGHSDINETDEQTSINFIGGSFQMPFYEGVLGSGISFTRSSSEQNDLGKNTEVYYRFKLQETCYLTAALQWTNEVNIPEDNRFNQKTYFIPTLRLEVML</sequence>
<evidence type="ECO:0000313" key="2">
    <source>
        <dbReference type="Proteomes" id="UP000198862"/>
    </source>
</evidence>
<dbReference type="OrthoDB" id="7058314at2"/>
<reference evidence="1 2" key="1">
    <citation type="submission" date="2016-10" db="EMBL/GenBank/DDBJ databases">
        <authorList>
            <person name="de Groot N.N."/>
        </authorList>
    </citation>
    <scope>NUCLEOTIDE SEQUENCE [LARGE SCALE GENOMIC DNA]</scope>
    <source>
        <strain evidence="1 2">DSM 6059</strain>
    </source>
</reference>
<organism evidence="1 2">
    <name type="scientific">Pseudoalteromonas denitrificans DSM 6059</name>
    <dbReference type="NCBI Taxonomy" id="1123010"/>
    <lineage>
        <taxon>Bacteria</taxon>
        <taxon>Pseudomonadati</taxon>
        <taxon>Pseudomonadota</taxon>
        <taxon>Gammaproteobacteria</taxon>
        <taxon>Alteromonadales</taxon>
        <taxon>Pseudoalteromonadaceae</taxon>
        <taxon>Pseudoalteromonas</taxon>
    </lineage>
</organism>
<evidence type="ECO:0008006" key="3">
    <source>
        <dbReference type="Google" id="ProtNLM"/>
    </source>
</evidence>
<dbReference type="EMBL" id="FOLO01000050">
    <property type="protein sequence ID" value="SFD34057.1"/>
    <property type="molecule type" value="Genomic_DNA"/>
</dbReference>
<keyword evidence="2" id="KW-1185">Reference proteome</keyword>
<name>A0A1I1RJ50_9GAMM</name>
<accession>A0A1I1RJ50</accession>
<dbReference type="STRING" id="1123010.SAMN02745724_04247"/>
<dbReference type="Proteomes" id="UP000198862">
    <property type="component" value="Unassembled WGS sequence"/>
</dbReference>
<gene>
    <name evidence="1" type="ORF">SAMN02745724_04247</name>
</gene>
<dbReference type="RefSeq" id="WP_091989446.1">
    <property type="nucleotide sequence ID" value="NZ_FOLO01000050.1"/>
</dbReference>
<protein>
    <recommendedName>
        <fullName evidence="3">Porin</fullName>
    </recommendedName>
</protein>
<proteinExistence type="predicted"/>
<evidence type="ECO:0000313" key="1">
    <source>
        <dbReference type="EMBL" id="SFD34057.1"/>
    </source>
</evidence>
<dbReference type="AlphaFoldDB" id="A0A1I1RJ50"/>